<dbReference type="PANTHER" id="PTHR48098">
    <property type="entry name" value="ENTEROCHELIN ESTERASE-RELATED"/>
    <property type="match status" value="1"/>
</dbReference>
<dbReference type="Pfam" id="PF00756">
    <property type="entry name" value="Esterase"/>
    <property type="match status" value="1"/>
</dbReference>
<evidence type="ECO:0000256" key="1">
    <source>
        <dbReference type="SAM" id="SignalP"/>
    </source>
</evidence>
<dbReference type="PATRIC" id="fig|1200352.3.peg.2096"/>
<dbReference type="KEGG" id="cter:A606_10275"/>
<dbReference type="AlphaFoldDB" id="S4XGI5"/>
<protein>
    <submittedName>
        <fullName evidence="2">Uncharacterized protein</fullName>
    </submittedName>
</protein>
<proteinExistence type="predicted"/>
<evidence type="ECO:0000313" key="3">
    <source>
        <dbReference type="Proteomes" id="UP000014809"/>
    </source>
</evidence>
<dbReference type="Gene3D" id="3.40.50.1820">
    <property type="entry name" value="alpha/beta hydrolase"/>
    <property type="match status" value="1"/>
</dbReference>
<sequence length="448" mass="47290">MSPHVAQHAARRVAPRPVRIAAAVLAAALPVSAVAVNLAGDSSPVASASPAPAAPATGAAVINPAFATLAEATADTYVPEDEAGWRVGVYDSNGNRYSRMEELKVYSPAMDRDIPIVTIRAKEDAENAPTIYLLNGADGGTGRANWLQQTSAIDFYGERIGNVNVVIPMAGAFSYYTDWQEPSVFDTDGNGNGGVQKWETFLTQELPGVMESEHLQTSSDKRAIIGMSMSASSVLVYAEQYPDLYDSVASYSGCASTSGSPANSVDAVFAAKGSQVTYEQMWGDRNGDIALRNDAQLNVGKLANRENNIYISSATGLMGEHDVPSGDRLNGNPVGSITPAVEGGPIEAGANVCTHAFRAAAETAGVTGITFNFRNVGTHQWGYWQDDMFESWPTLARGLGLDEDQARATSEQAAADYLAANPGIGNDGSLPWLNRTLAAAQTEDEEAE</sequence>
<dbReference type="InterPro" id="IPR050583">
    <property type="entry name" value="Mycobacterial_A85_antigen"/>
</dbReference>
<dbReference type="SUPFAM" id="SSF53474">
    <property type="entry name" value="alpha/beta-Hydrolases"/>
    <property type="match status" value="1"/>
</dbReference>
<dbReference type="STRING" id="1200352.A606_10275"/>
<feature type="chain" id="PRO_5004525462" evidence="1">
    <location>
        <begin position="36"/>
        <end position="448"/>
    </location>
</feature>
<dbReference type="GO" id="GO:0016747">
    <property type="term" value="F:acyltransferase activity, transferring groups other than amino-acyl groups"/>
    <property type="evidence" value="ECO:0007669"/>
    <property type="project" value="TreeGrafter"/>
</dbReference>
<dbReference type="InterPro" id="IPR029058">
    <property type="entry name" value="AB_hydrolase_fold"/>
</dbReference>
<keyword evidence="3" id="KW-1185">Reference proteome</keyword>
<evidence type="ECO:0000313" key="2">
    <source>
        <dbReference type="EMBL" id="AGP31694.1"/>
    </source>
</evidence>
<dbReference type="Proteomes" id="UP000014809">
    <property type="component" value="Chromosome"/>
</dbReference>
<gene>
    <name evidence="2" type="ORF">A606_10275</name>
</gene>
<dbReference type="OrthoDB" id="4510758at2"/>
<dbReference type="PANTHER" id="PTHR48098:SF1">
    <property type="entry name" value="DIACYLGLYCEROL ACYLTRANSFERASE_MYCOLYLTRANSFERASE AG85A"/>
    <property type="match status" value="1"/>
</dbReference>
<dbReference type="RefSeq" id="WP_020442044.1">
    <property type="nucleotide sequence ID" value="NC_021663.1"/>
</dbReference>
<reference evidence="2 3" key="1">
    <citation type="submission" date="2012-06" db="EMBL/GenBank/DDBJ databases">
        <title>Complete genome sequence of Corynebacterium terpenotabidum Y-11 (=DSM 44721).</title>
        <authorList>
            <person name="Ruckert C."/>
            <person name="Albersmeier A."/>
            <person name="Al-Dilaimi A."/>
            <person name="Szczepanowski R."/>
            <person name="Kalinowski J."/>
        </authorList>
    </citation>
    <scope>NUCLEOTIDE SEQUENCE [LARGE SCALE GENOMIC DNA]</scope>
    <source>
        <strain evidence="2 3">Y-11</strain>
    </source>
</reference>
<keyword evidence="1" id="KW-0732">Signal</keyword>
<accession>S4XGI5</accession>
<dbReference type="EMBL" id="CP003696">
    <property type="protein sequence ID" value="AGP31694.1"/>
    <property type="molecule type" value="Genomic_DNA"/>
</dbReference>
<dbReference type="InterPro" id="IPR000801">
    <property type="entry name" value="Esterase-like"/>
</dbReference>
<organism evidence="2 3">
    <name type="scientific">Corynebacterium terpenotabidum Y-11</name>
    <dbReference type="NCBI Taxonomy" id="1200352"/>
    <lineage>
        <taxon>Bacteria</taxon>
        <taxon>Bacillati</taxon>
        <taxon>Actinomycetota</taxon>
        <taxon>Actinomycetes</taxon>
        <taxon>Mycobacteriales</taxon>
        <taxon>Corynebacteriaceae</taxon>
        <taxon>Corynebacterium</taxon>
    </lineage>
</organism>
<dbReference type="HOGENOM" id="CLU_026624_0_2_11"/>
<name>S4XGI5_9CORY</name>
<dbReference type="eggNOG" id="COG0627">
    <property type="taxonomic scope" value="Bacteria"/>
</dbReference>
<feature type="signal peptide" evidence="1">
    <location>
        <begin position="1"/>
        <end position="35"/>
    </location>
</feature>